<feature type="region of interest" description="Disordered" evidence="1">
    <location>
        <begin position="1"/>
        <end position="37"/>
    </location>
</feature>
<accession>W4FT73</accession>
<dbReference type="VEuPathDB" id="FungiDB:H257_14472"/>
<gene>
    <name evidence="2" type="ORF">H257_14472</name>
</gene>
<dbReference type="RefSeq" id="XP_009840595.1">
    <property type="nucleotide sequence ID" value="XM_009842293.1"/>
</dbReference>
<dbReference type="PANTHER" id="PTHR36960">
    <property type="entry name" value="SI:DKEY-32E6.3"/>
    <property type="match status" value="1"/>
</dbReference>
<evidence type="ECO:0000256" key="1">
    <source>
        <dbReference type="SAM" id="MobiDB-lite"/>
    </source>
</evidence>
<dbReference type="PANTHER" id="PTHR36960:SF1">
    <property type="entry name" value="SI:DKEY-32E6.3"/>
    <property type="match status" value="1"/>
</dbReference>
<dbReference type="GeneID" id="20816468"/>
<name>W4FT73_APHAT</name>
<dbReference type="OrthoDB" id="417678at2759"/>
<reference evidence="2" key="1">
    <citation type="submission" date="2013-12" db="EMBL/GenBank/DDBJ databases">
        <title>The Genome Sequence of Aphanomyces astaci APO3.</title>
        <authorList>
            <consortium name="The Broad Institute Genomics Platform"/>
            <person name="Russ C."/>
            <person name="Tyler B."/>
            <person name="van West P."/>
            <person name="Dieguez-Uribeondo J."/>
            <person name="Young S.K."/>
            <person name="Zeng Q."/>
            <person name="Gargeya S."/>
            <person name="Fitzgerald M."/>
            <person name="Abouelleil A."/>
            <person name="Alvarado L."/>
            <person name="Chapman S.B."/>
            <person name="Gainer-Dewar J."/>
            <person name="Goldberg J."/>
            <person name="Griggs A."/>
            <person name="Gujja S."/>
            <person name="Hansen M."/>
            <person name="Howarth C."/>
            <person name="Imamovic A."/>
            <person name="Ireland A."/>
            <person name="Larimer J."/>
            <person name="McCowan C."/>
            <person name="Murphy C."/>
            <person name="Pearson M."/>
            <person name="Poon T.W."/>
            <person name="Priest M."/>
            <person name="Roberts A."/>
            <person name="Saif S."/>
            <person name="Shea T."/>
            <person name="Sykes S."/>
            <person name="Wortman J."/>
            <person name="Nusbaum C."/>
            <person name="Birren B."/>
        </authorList>
    </citation>
    <scope>NUCLEOTIDE SEQUENCE [LARGE SCALE GENOMIC DNA]</scope>
    <source>
        <strain evidence="2">APO3</strain>
    </source>
</reference>
<evidence type="ECO:0000313" key="2">
    <source>
        <dbReference type="EMBL" id="ETV69858.1"/>
    </source>
</evidence>
<dbReference type="EMBL" id="KI913171">
    <property type="protein sequence ID" value="ETV69858.1"/>
    <property type="molecule type" value="Genomic_DNA"/>
</dbReference>
<protein>
    <submittedName>
        <fullName evidence="2">Uncharacterized protein</fullName>
    </submittedName>
</protein>
<sequence length="278" mass="31185">MCSRASSFPRDRSATPPRQPRLRWPIPGSKKHGARAATTSSRRSCTCYSTWTITVRFEFTFDDHVLTLGVATVDVNVVFRTFGDDIVEVAKEIEFLVHGRHPLFPGKALSASMRLEPPYATFYRDGFEASGTALALNTLQKVPFQSTNSAATPVEFYASIDPAVSVVRGFEAVQQCIQSMLSTRSVIALRDYWEWWSTHAEHAEYGKLLLIDGAVPAVFFDDHVEECEAHIVDVRDAVTGLVVPFQVAKLKYLRRVEPYYAITDVAYYTKHVDALVVE</sequence>
<proteinExistence type="predicted"/>
<dbReference type="AlphaFoldDB" id="W4FT73"/>
<organism evidence="2">
    <name type="scientific">Aphanomyces astaci</name>
    <name type="common">Crayfish plague agent</name>
    <dbReference type="NCBI Taxonomy" id="112090"/>
    <lineage>
        <taxon>Eukaryota</taxon>
        <taxon>Sar</taxon>
        <taxon>Stramenopiles</taxon>
        <taxon>Oomycota</taxon>
        <taxon>Saprolegniomycetes</taxon>
        <taxon>Saprolegniales</taxon>
        <taxon>Verrucalvaceae</taxon>
        <taxon>Aphanomyces</taxon>
    </lineage>
</organism>